<dbReference type="InterPro" id="IPR050126">
    <property type="entry name" value="Ap4A_hydrolase"/>
</dbReference>
<evidence type="ECO:0000313" key="2">
    <source>
        <dbReference type="EMBL" id="CEK89654.1"/>
    </source>
</evidence>
<dbReference type="AlphaFoldDB" id="A0A0B7B8J8"/>
<reference evidence="2" key="1">
    <citation type="submission" date="2014-12" db="EMBL/GenBank/DDBJ databases">
        <title>Insight into the proteome of Arion vulgaris.</title>
        <authorList>
            <person name="Aradska J."/>
            <person name="Bulat T."/>
            <person name="Smidak R."/>
            <person name="Sarate P."/>
            <person name="Gangsoo J."/>
            <person name="Sialana F."/>
            <person name="Bilban M."/>
            <person name="Lubec G."/>
        </authorList>
    </citation>
    <scope>NUCLEOTIDE SEQUENCE</scope>
    <source>
        <tissue evidence="2">Skin</tissue>
    </source>
</reference>
<dbReference type="GO" id="GO:0006798">
    <property type="term" value="P:polyphosphate catabolic process"/>
    <property type="evidence" value="ECO:0007669"/>
    <property type="project" value="TreeGrafter"/>
</dbReference>
<dbReference type="Gene3D" id="3.60.21.10">
    <property type="match status" value="1"/>
</dbReference>
<dbReference type="InterPro" id="IPR029052">
    <property type="entry name" value="Metallo-depent_PP-like"/>
</dbReference>
<dbReference type="PRINTS" id="PR00114">
    <property type="entry name" value="STPHPHTASE"/>
</dbReference>
<dbReference type="PANTHER" id="PTHR42850">
    <property type="entry name" value="METALLOPHOSPHOESTERASE"/>
    <property type="match status" value="1"/>
</dbReference>
<name>A0A0B7B8J8_9EUPU</name>
<protein>
    <recommendedName>
        <fullName evidence="1">Calcineurin-like phosphoesterase domain-containing protein</fullName>
    </recommendedName>
</protein>
<organism evidence="2">
    <name type="scientific">Arion vulgaris</name>
    <dbReference type="NCBI Taxonomy" id="1028688"/>
    <lineage>
        <taxon>Eukaryota</taxon>
        <taxon>Metazoa</taxon>
        <taxon>Spiralia</taxon>
        <taxon>Lophotrochozoa</taxon>
        <taxon>Mollusca</taxon>
        <taxon>Gastropoda</taxon>
        <taxon>Heterobranchia</taxon>
        <taxon>Euthyneura</taxon>
        <taxon>Panpulmonata</taxon>
        <taxon>Eupulmonata</taxon>
        <taxon>Stylommatophora</taxon>
        <taxon>Helicina</taxon>
        <taxon>Arionoidea</taxon>
        <taxon>Arionidae</taxon>
        <taxon>Arion</taxon>
    </lineage>
</organism>
<dbReference type="InterPro" id="IPR006186">
    <property type="entry name" value="Ser/Thr-sp_prot-phosphatase"/>
</dbReference>
<feature type="non-terminal residue" evidence="2">
    <location>
        <position position="1"/>
    </location>
</feature>
<dbReference type="InterPro" id="IPR004843">
    <property type="entry name" value="Calcineurin-like_PHP"/>
</dbReference>
<dbReference type="EMBL" id="HACG01042789">
    <property type="protein sequence ID" value="CEK89654.1"/>
    <property type="molecule type" value="Transcribed_RNA"/>
</dbReference>
<proteinExistence type="predicted"/>
<dbReference type="GO" id="GO:0016791">
    <property type="term" value="F:phosphatase activity"/>
    <property type="evidence" value="ECO:0007669"/>
    <property type="project" value="TreeGrafter"/>
</dbReference>
<sequence>LVSFIVVSHHPCSYTACTDCKVKMAAVVFNSLSLLCGMYRQLKPYPTKTKYGLPLPPQCHVEISDEEIRNRPILIIGDIHGCYDELENLINQAQIVANTADIYCIFVGDMINKGPKNLEVLTFVRNLTSKGNAAAVKGNHEESLLREYRSMSQDKDYQLSSKYKYLSTFSTDDFHYLQNLPYSLTIPKINSIVVHAGLVPDVPLKHQCLIDLCHMRNIVYSSHLWGQVAIGHSKVDEGVAWASRWSGPQHVYYGHDARRGLQDLPYSTGLDTGCVYGFRLTGIIIKPTGERHFLSVPAQMSYYSS</sequence>
<evidence type="ECO:0000259" key="1">
    <source>
        <dbReference type="Pfam" id="PF00149"/>
    </source>
</evidence>
<accession>A0A0B7B8J8</accession>
<dbReference type="SUPFAM" id="SSF56300">
    <property type="entry name" value="Metallo-dependent phosphatases"/>
    <property type="match status" value="1"/>
</dbReference>
<feature type="domain" description="Calcineurin-like phosphoesterase" evidence="1">
    <location>
        <begin position="72"/>
        <end position="256"/>
    </location>
</feature>
<dbReference type="GO" id="GO:0000298">
    <property type="term" value="F:endopolyphosphatase activity"/>
    <property type="evidence" value="ECO:0007669"/>
    <property type="project" value="TreeGrafter"/>
</dbReference>
<dbReference type="GO" id="GO:0005737">
    <property type="term" value="C:cytoplasm"/>
    <property type="evidence" value="ECO:0007669"/>
    <property type="project" value="TreeGrafter"/>
</dbReference>
<dbReference type="Pfam" id="PF00149">
    <property type="entry name" value="Metallophos"/>
    <property type="match status" value="1"/>
</dbReference>
<gene>
    <name evidence="2" type="primary">ORF172241</name>
</gene>
<dbReference type="PANTHER" id="PTHR42850:SF4">
    <property type="entry name" value="ZINC-DEPENDENT ENDOPOLYPHOSPHATASE"/>
    <property type="match status" value="1"/>
</dbReference>